<evidence type="ECO:0000313" key="13">
    <source>
        <dbReference type="EMBL" id="APR52178.1"/>
    </source>
</evidence>
<evidence type="ECO:0000313" key="14">
    <source>
        <dbReference type="EMBL" id="RSV03099.1"/>
    </source>
</evidence>
<dbReference type="InterPro" id="IPR017853">
    <property type="entry name" value="GH"/>
</dbReference>
<protein>
    <recommendedName>
        <fullName evidence="3">beta-N-acetylhexosaminidase</fullName>
        <ecNumber evidence="3">3.2.1.52</ecNumber>
    </recommendedName>
    <alternativeName>
        <fullName evidence="6">Beta-N-acetylhexosaminidase</fullName>
    </alternativeName>
    <alternativeName>
        <fullName evidence="7">N-acetyl-beta-glucosaminidase</fullName>
    </alternativeName>
</protein>
<dbReference type="PANTHER" id="PTHR22600:SF57">
    <property type="entry name" value="BETA-N-ACETYLHEXOSAMINIDASE"/>
    <property type="match status" value="1"/>
</dbReference>
<dbReference type="EMBL" id="CP018820">
    <property type="protein sequence ID" value="APR52178.1"/>
    <property type="molecule type" value="Genomic_DNA"/>
</dbReference>
<feature type="domain" description="Beta-hexosaminidase bacterial type N-terminal" evidence="11">
    <location>
        <begin position="31"/>
        <end position="145"/>
    </location>
</feature>
<evidence type="ECO:0000256" key="3">
    <source>
        <dbReference type="ARBA" id="ARBA00012663"/>
    </source>
</evidence>
<dbReference type="GO" id="GO:0016020">
    <property type="term" value="C:membrane"/>
    <property type="evidence" value="ECO:0007669"/>
    <property type="project" value="TreeGrafter"/>
</dbReference>
<dbReference type="InterPro" id="IPR015883">
    <property type="entry name" value="Glyco_hydro_20_cat"/>
</dbReference>
<evidence type="ECO:0000259" key="11">
    <source>
        <dbReference type="Pfam" id="PF02838"/>
    </source>
</evidence>
<evidence type="ECO:0000256" key="2">
    <source>
        <dbReference type="ARBA" id="ARBA00006285"/>
    </source>
</evidence>
<dbReference type="Gene3D" id="3.30.379.10">
    <property type="entry name" value="Chitobiase/beta-hexosaminidase domain 2-like"/>
    <property type="match status" value="1"/>
</dbReference>
<proteinExistence type="inferred from homology"/>
<evidence type="ECO:0000256" key="5">
    <source>
        <dbReference type="ARBA" id="ARBA00023295"/>
    </source>
</evidence>
<feature type="domain" description="GH29D-like beta-sandwich" evidence="12">
    <location>
        <begin position="531"/>
        <end position="582"/>
    </location>
</feature>
<evidence type="ECO:0000259" key="12">
    <source>
        <dbReference type="Pfam" id="PF13290"/>
    </source>
</evidence>
<dbReference type="Proteomes" id="UP000286681">
    <property type="component" value="Unassembled WGS sequence"/>
</dbReference>
<feature type="signal peptide" evidence="9">
    <location>
        <begin position="1"/>
        <end position="26"/>
    </location>
</feature>
<dbReference type="GO" id="GO:0004563">
    <property type="term" value="F:beta-N-acetylhexosaminidase activity"/>
    <property type="evidence" value="ECO:0007669"/>
    <property type="project" value="UniProtKB-EC"/>
</dbReference>
<feature type="active site" description="Proton donor" evidence="8">
    <location>
        <position position="319"/>
    </location>
</feature>
<dbReference type="Pfam" id="PF13290">
    <property type="entry name" value="CHB_HEX_C_1"/>
    <property type="match status" value="1"/>
</dbReference>
<keyword evidence="9" id="KW-0732">Signal</keyword>
<dbReference type="SUPFAM" id="SSF55545">
    <property type="entry name" value="beta-N-acetylhexosaminidase-like domain"/>
    <property type="match status" value="1"/>
</dbReference>
<comment type="catalytic activity">
    <reaction evidence="1">
        <text>Hydrolysis of terminal non-reducing N-acetyl-D-hexosamine residues in N-acetyl-beta-D-hexosaminides.</text>
        <dbReference type="EC" id="3.2.1.52"/>
    </reaction>
</comment>
<dbReference type="GeneID" id="44132255"/>
<evidence type="ECO:0000313" key="15">
    <source>
        <dbReference type="Proteomes" id="UP000185161"/>
    </source>
</evidence>
<dbReference type="InterPro" id="IPR059177">
    <property type="entry name" value="GH29D-like_dom"/>
</dbReference>
<dbReference type="PANTHER" id="PTHR22600">
    <property type="entry name" value="BETA-HEXOSAMINIDASE"/>
    <property type="match status" value="1"/>
</dbReference>
<dbReference type="GO" id="GO:0030203">
    <property type="term" value="P:glycosaminoglycan metabolic process"/>
    <property type="evidence" value="ECO:0007669"/>
    <property type="project" value="TreeGrafter"/>
</dbReference>
<keyword evidence="5" id="KW-0326">Glycosidase</keyword>
<dbReference type="Gene3D" id="3.20.20.80">
    <property type="entry name" value="Glycosidases"/>
    <property type="match status" value="1"/>
</dbReference>
<reference evidence="13" key="1">
    <citation type="submission" date="2016-12" db="EMBL/GenBank/DDBJ databases">
        <title>Whole genome sequencing of Sphingomonas koreensis.</title>
        <authorList>
            <person name="Conlan S."/>
            <person name="Thomas P.J."/>
            <person name="Mullikin J."/>
            <person name="Palmore T.N."/>
            <person name="Frank K.M."/>
            <person name="Segre J.A."/>
        </authorList>
    </citation>
    <scope>NUCLEOTIDE SEQUENCE</scope>
    <source>
        <strain evidence="13">ABOJV</strain>
    </source>
</reference>
<dbReference type="EMBL" id="QQWO01000008">
    <property type="protein sequence ID" value="RSV03099.1"/>
    <property type="molecule type" value="Genomic_DNA"/>
</dbReference>
<evidence type="ECO:0000256" key="1">
    <source>
        <dbReference type="ARBA" id="ARBA00001231"/>
    </source>
</evidence>
<reference evidence="15" key="2">
    <citation type="submission" date="2016-12" db="EMBL/GenBank/DDBJ databases">
        <title>Whole genome sequencing of Sphingomonas sp. ABOJV.</title>
        <authorList>
            <person name="Conlan S."/>
            <person name="Thomas P.J."/>
            <person name="Mullikin J."/>
            <person name="Palmore T.N."/>
            <person name="Frank K.M."/>
            <person name="Segre J.A."/>
        </authorList>
    </citation>
    <scope>NUCLEOTIDE SEQUENCE [LARGE SCALE GENOMIC DNA]</scope>
    <source>
        <strain evidence="15">ABOJV</strain>
    </source>
</reference>
<gene>
    <name evidence="13" type="ORF">BRX40_06780</name>
    <name evidence="14" type="ORF">CA257_11490</name>
</gene>
<reference evidence="14 16" key="3">
    <citation type="submission" date="2018-07" db="EMBL/GenBank/DDBJ databases">
        <title>Genomic and Epidemiologic Investigation of an Indolent Hospital Outbreak.</title>
        <authorList>
            <person name="Johnson R.C."/>
            <person name="Deming C."/>
            <person name="Conlan S."/>
            <person name="Zellmer C.J."/>
            <person name="Michelin A.V."/>
            <person name="Lee-Lin S."/>
            <person name="Thomas P.J."/>
            <person name="Park M."/>
            <person name="Weingarten R.A."/>
            <person name="Less J."/>
            <person name="Dekker J.P."/>
            <person name="Frank K.M."/>
            <person name="Musser K.A."/>
            <person name="Mcquiston J.R."/>
            <person name="Henderson D.K."/>
            <person name="Lau A.F."/>
            <person name="Palmore T.N."/>
            <person name="Segre J.A."/>
        </authorList>
    </citation>
    <scope>NUCLEOTIDE SEQUENCE [LARGE SCALE GENOMIC DNA]</scope>
    <source>
        <strain evidence="14 16">SK-NIH.Env10_0317</strain>
    </source>
</reference>
<dbReference type="InterPro" id="IPR025705">
    <property type="entry name" value="Beta_hexosaminidase_sua/sub"/>
</dbReference>
<evidence type="ECO:0000313" key="16">
    <source>
        <dbReference type="Proteomes" id="UP000286681"/>
    </source>
</evidence>
<evidence type="ECO:0000256" key="8">
    <source>
        <dbReference type="PIRSR" id="PIRSR625705-1"/>
    </source>
</evidence>
<dbReference type="Pfam" id="PF00728">
    <property type="entry name" value="Glyco_hydro_20"/>
    <property type="match status" value="1"/>
</dbReference>
<evidence type="ECO:0000256" key="4">
    <source>
        <dbReference type="ARBA" id="ARBA00022801"/>
    </source>
</evidence>
<dbReference type="STRING" id="93064.BRX40_06780"/>
<dbReference type="InterPro" id="IPR029018">
    <property type="entry name" value="Hex-like_dom2"/>
</dbReference>
<dbReference type="KEGG" id="skr:BRX40_06780"/>
<keyword evidence="4" id="KW-0378">Hydrolase</keyword>
<dbReference type="Pfam" id="PF02838">
    <property type="entry name" value="Glyco_hydro_20b"/>
    <property type="match status" value="1"/>
</dbReference>
<dbReference type="RefSeq" id="WP_075151084.1">
    <property type="nucleotide sequence ID" value="NZ_CP018820.1"/>
</dbReference>
<dbReference type="SUPFAM" id="SSF51445">
    <property type="entry name" value="(Trans)glycosidases"/>
    <property type="match status" value="1"/>
</dbReference>
<feature type="chain" id="PRO_5041797828" description="beta-N-acetylhexosaminidase" evidence="9">
    <location>
        <begin position="27"/>
        <end position="749"/>
    </location>
</feature>
<sequence length="749" mass="80668">MAAPVGARSFLAGAVAAIALIAPAQAQQALPLLPQPLEASSAGKGFRLADGLAIQTPSGDAGAEKAAVWLRNGLGLPARAKAGAPTVLFERVAGLPSEGYRLTTSATGALISASDDAGFFHGAVTLWQLATAPGGEVPAVTVSDAPRFKWRGFMLDSARHFQSPEFVKKLIDAMAAHKLNTLHWHLVDDQGWRIEIDKYPKLTEIGAWRIPATAPGAPPLPRTGGFYTKAQIREIVAYAAARNITVVPEIEMPGHVLSVIRAYPELGNSGPVPDGIHSDWGVYTWLFNIEEPTFTFLDDIFAEVTELFPSAYIHVGGDEVVATEWERSPAVQKRMRELGLADAHAVQSWFMKRVEKLLTARGRKLIGWDEIIDGGLAPNATVMSWRGIKGAVLAAQAGHDTVLAPSPDLYFDHVQGSTAAEGPGRGKPNTLEDIYKFDPLPPSLTAEQQRHILGIQSTMFSEHIRGDDRAAYMIFPRLSALAEVAWLGKGRDFDGFVDRLIPQIDRVKAMGLKPAESAFIPSARVRAVAAKSATVELATQVKSEIRYTTDGSAPGATSRLYAGPLEVAFPTRLRAVAFRGGKRLPGAVDKRYDRAAALRRDDRELRACSASHSLALIDDAPAEGPRADFLVNILEPCWIYEAAPMDAVTAVEVEVGQVPYNFQLNNGRPIAPRAKPATPAGELEVRAGCKGERIGWVSLAQATSPALTRLTVPVTPQKGAQDLCMTFTGNGNNPLWTIKSVQLREKTAR</sequence>
<accession>A0A1L6J8D8</accession>
<evidence type="ECO:0000256" key="6">
    <source>
        <dbReference type="ARBA" id="ARBA00030512"/>
    </source>
</evidence>
<dbReference type="OrthoDB" id="9763537at2"/>
<feature type="domain" description="Glycoside hydrolase family 20 catalytic" evidence="10">
    <location>
        <begin position="148"/>
        <end position="487"/>
    </location>
</feature>
<keyword evidence="15" id="KW-1185">Reference proteome</keyword>
<name>A0A1L6J8D8_9SPHN</name>
<dbReference type="PRINTS" id="PR00738">
    <property type="entry name" value="GLHYDRLASE20"/>
</dbReference>
<dbReference type="Proteomes" id="UP000185161">
    <property type="component" value="Chromosome"/>
</dbReference>
<organism evidence="13 15">
    <name type="scientific">Sphingomonas koreensis</name>
    <dbReference type="NCBI Taxonomy" id="93064"/>
    <lineage>
        <taxon>Bacteria</taxon>
        <taxon>Pseudomonadati</taxon>
        <taxon>Pseudomonadota</taxon>
        <taxon>Alphaproteobacteria</taxon>
        <taxon>Sphingomonadales</taxon>
        <taxon>Sphingomonadaceae</taxon>
        <taxon>Sphingomonas</taxon>
    </lineage>
</organism>
<dbReference type="EC" id="3.2.1.52" evidence="3"/>
<comment type="similarity">
    <text evidence="2">Belongs to the glycosyl hydrolase 20 family.</text>
</comment>
<dbReference type="InterPro" id="IPR015882">
    <property type="entry name" value="HEX_bac_N"/>
</dbReference>
<dbReference type="AlphaFoldDB" id="A0A1L6J8D8"/>
<dbReference type="CDD" id="cd06563">
    <property type="entry name" value="GH20_chitobiase-like"/>
    <property type="match status" value="1"/>
</dbReference>
<evidence type="ECO:0000259" key="10">
    <source>
        <dbReference type="Pfam" id="PF00728"/>
    </source>
</evidence>
<dbReference type="GO" id="GO:0005975">
    <property type="term" value="P:carbohydrate metabolic process"/>
    <property type="evidence" value="ECO:0007669"/>
    <property type="project" value="InterPro"/>
</dbReference>
<evidence type="ECO:0000256" key="7">
    <source>
        <dbReference type="ARBA" id="ARBA00033000"/>
    </source>
</evidence>
<evidence type="ECO:0000256" key="9">
    <source>
        <dbReference type="SAM" id="SignalP"/>
    </source>
</evidence>